<name>A0A936Z5A2_9BURK</name>
<evidence type="ECO:0000313" key="3">
    <source>
        <dbReference type="Proteomes" id="UP000599109"/>
    </source>
</evidence>
<proteinExistence type="predicted"/>
<dbReference type="InterPro" id="IPR036873">
    <property type="entry name" value="Rhodanese-like_dom_sf"/>
</dbReference>
<dbReference type="EMBL" id="JAEQNE010000007">
    <property type="protein sequence ID" value="MBL0394229.1"/>
    <property type="molecule type" value="Genomic_DNA"/>
</dbReference>
<comment type="caution">
    <text evidence="2">The sequence shown here is derived from an EMBL/GenBank/DDBJ whole genome shotgun (WGS) entry which is preliminary data.</text>
</comment>
<evidence type="ECO:0000313" key="2">
    <source>
        <dbReference type="EMBL" id="MBL0394229.1"/>
    </source>
</evidence>
<dbReference type="InterPro" id="IPR050229">
    <property type="entry name" value="GlpE_sulfurtransferase"/>
</dbReference>
<reference evidence="2 3" key="1">
    <citation type="journal article" date="2017" name="Int. J. Syst. Evol. Microbiol.">
        <title>Ramlibacter monticola sp. nov., isolated from forest soil.</title>
        <authorList>
            <person name="Chaudhary D.K."/>
            <person name="Kim J."/>
        </authorList>
    </citation>
    <scope>NUCLEOTIDE SEQUENCE [LARGE SCALE GENOMIC DNA]</scope>
    <source>
        <strain evidence="2 3">KACC 19175</strain>
    </source>
</reference>
<dbReference type="AlphaFoldDB" id="A0A936Z5A2"/>
<dbReference type="Gene3D" id="3.40.250.10">
    <property type="entry name" value="Rhodanese-like domain"/>
    <property type="match status" value="1"/>
</dbReference>
<dbReference type="PANTHER" id="PTHR43031:SF18">
    <property type="entry name" value="RHODANESE-RELATED SULFURTRANSFERASES"/>
    <property type="match status" value="1"/>
</dbReference>
<dbReference type="Proteomes" id="UP000599109">
    <property type="component" value="Unassembled WGS sequence"/>
</dbReference>
<feature type="domain" description="Rhodanese" evidence="1">
    <location>
        <begin position="47"/>
        <end position="137"/>
    </location>
</feature>
<dbReference type="PANTHER" id="PTHR43031">
    <property type="entry name" value="FAD-DEPENDENT OXIDOREDUCTASE"/>
    <property type="match status" value="1"/>
</dbReference>
<keyword evidence="3" id="KW-1185">Reference proteome</keyword>
<dbReference type="InterPro" id="IPR001763">
    <property type="entry name" value="Rhodanese-like_dom"/>
</dbReference>
<evidence type="ECO:0000259" key="1">
    <source>
        <dbReference type="PROSITE" id="PS50206"/>
    </source>
</evidence>
<accession>A0A936Z5A2</accession>
<organism evidence="2 3">
    <name type="scientific">Ramlibacter monticola</name>
    <dbReference type="NCBI Taxonomy" id="1926872"/>
    <lineage>
        <taxon>Bacteria</taxon>
        <taxon>Pseudomonadati</taxon>
        <taxon>Pseudomonadota</taxon>
        <taxon>Betaproteobacteria</taxon>
        <taxon>Burkholderiales</taxon>
        <taxon>Comamonadaceae</taxon>
        <taxon>Ramlibacter</taxon>
    </lineage>
</organism>
<dbReference type="SMART" id="SM00450">
    <property type="entry name" value="RHOD"/>
    <property type="match status" value="1"/>
</dbReference>
<dbReference type="Pfam" id="PF00581">
    <property type="entry name" value="Rhodanese"/>
    <property type="match status" value="1"/>
</dbReference>
<protein>
    <submittedName>
        <fullName evidence="2">Rhodanese-like domain-containing protein</fullName>
    </submittedName>
</protein>
<dbReference type="SUPFAM" id="SSF52821">
    <property type="entry name" value="Rhodanese/Cell cycle control phosphatase"/>
    <property type="match status" value="1"/>
</dbReference>
<sequence length="138" mass="14548">MDVLPFFTHNWALVLIAIVSGTLLLWPGLAATAAGGITPDSAVQLINREKAIVVDVSEADEFASGHIKGARNVPVNELETRLPEVAKNKTVPLILVCPSGARSKRALGTAKTLGYDKAVVLGGGLKAWRDANLPLEKA</sequence>
<gene>
    <name evidence="2" type="ORF">JJ685_24025</name>
</gene>
<dbReference type="CDD" id="cd00158">
    <property type="entry name" value="RHOD"/>
    <property type="match status" value="1"/>
</dbReference>
<dbReference type="PROSITE" id="PS50206">
    <property type="entry name" value="RHODANESE_3"/>
    <property type="match status" value="1"/>
</dbReference>